<dbReference type="EMBL" id="GG738877">
    <property type="protein sequence ID" value="EFC42798.1"/>
    <property type="molecule type" value="Genomic_DNA"/>
</dbReference>
<organism evidence="2">
    <name type="scientific">Naegleria gruberi</name>
    <name type="common">Amoeba</name>
    <dbReference type="NCBI Taxonomy" id="5762"/>
    <lineage>
        <taxon>Eukaryota</taxon>
        <taxon>Discoba</taxon>
        <taxon>Heterolobosea</taxon>
        <taxon>Tetramitia</taxon>
        <taxon>Eutetramitia</taxon>
        <taxon>Vahlkampfiidae</taxon>
        <taxon>Naegleria</taxon>
    </lineage>
</organism>
<keyword evidence="2" id="KW-1185">Reference proteome</keyword>
<reference evidence="1 2" key="1">
    <citation type="journal article" date="2010" name="Cell">
        <title>The genome of Naegleria gruberi illuminates early eukaryotic versatility.</title>
        <authorList>
            <person name="Fritz-Laylin L.K."/>
            <person name="Prochnik S.E."/>
            <person name="Ginger M.L."/>
            <person name="Dacks J.B."/>
            <person name="Carpenter M.L."/>
            <person name="Field M.C."/>
            <person name="Kuo A."/>
            <person name="Paredez A."/>
            <person name="Chapman J."/>
            <person name="Pham J."/>
            <person name="Shu S."/>
            <person name="Neupane R."/>
            <person name="Cipriano M."/>
            <person name="Mancuso J."/>
            <person name="Tu H."/>
            <person name="Salamov A."/>
            <person name="Lindquist E."/>
            <person name="Shapiro H."/>
            <person name="Lucas S."/>
            <person name="Grigoriev I.V."/>
            <person name="Cande W.Z."/>
            <person name="Fulton C."/>
            <person name="Rokhsar D.S."/>
            <person name="Dawson S.C."/>
        </authorList>
    </citation>
    <scope>NUCLEOTIDE SEQUENCE [LARGE SCALE GENOMIC DNA]</scope>
    <source>
        <strain evidence="1 2">NEG-M</strain>
    </source>
</reference>
<dbReference type="InParanoid" id="D2VK45"/>
<dbReference type="AlphaFoldDB" id="D2VK45"/>
<dbReference type="Proteomes" id="UP000006671">
    <property type="component" value="Unassembled WGS sequence"/>
</dbReference>
<sequence length="288" mass="33334">MFMQQQEQQPQQQYGNYWVDYQGRNNVQTDYSSAPNMMNNDHQRTDSQENASRTYVYRDNYSGPENGCEYVYHQTQPHIYENANYNVNNNQPNLIMTQNFVNQNEIVNSNSSLRGCLEENIHKRKFDSIDEKDEILEDDEDQSPTVANNEFARDAKRVKKSLSSILANLQVSEEDKPQPNSKCTQLMCYNENISTQTPKILNQPTIDETVNDLLRKKLLSSIMAQPNGKYIPDPKTDLKLQSTNEEEEDDNQTAVVLYRDVIGRDEVLRKLAGQQNENPQSTNQMSDE</sequence>
<evidence type="ECO:0000313" key="1">
    <source>
        <dbReference type="EMBL" id="EFC42798.1"/>
    </source>
</evidence>
<proteinExistence type="predicted"/>
<evidence type="ECO:0000313" key="2">
    <source>
        <dbReference type="Proteomes" id="UP000006671"/>
    </source>
</evidence>
<accession>D2VK45</accession>
<dbReference type="RefSeq" id="XP_002675542.1">
    <property type="nucleotide sequence ID" value="XM_002675496.1"/>
</dbReference>
<protein>
    <submittedName>
        <fullName evidence="1">Predicted protein</fullName>
    </submittedName>
</protein>
<dbReference type="GeneID" id="8862875"/>
<gene>
    <name evidence="1" type="ORF">NAEGRDRAFT_50207</name>
</gene>
<dbReference type="KEGG" id="ngr:NAEGRDRAFT_50207"/>
<dbReference type="VEuPathDB" id="AmoebaDB:NAEGRDRAFT_50207"/>
<name>D2VK45_NAEGR</name>